<comment type="caution">
    <text evidence="2">The sequence shown here is derived from an EMBL/GenBank/DDBJ whole genome shotgun (WGS) entry which is preliminary data.</text>
</comment>
<keyword evidence="3" id="KW-1185">Reference proteome</keyword>
<protein>
    <submittedName>
        <fullName evidence="2">RNA 2',3'-cyclic phosphodiesterase</fullName>
    </submittedName>
</protein>
<dbReference type="InterPro" id="IPR050580">
    <property type="entry name" value="2H_phosphoesterase_YjcG-like"/>
</dbReference>
<dbReference type="OrthoDB" id="1951600at2"/>
<name>A0A6N8J3D1_9BACT</name>
<gene>
    <name evidence="2" type="ORF">GO495_01265</name>
</gene>
<organism evidence="2 3">
    <name type="scientific">Chitinophaga oryziterrae</name>
    <dbReference type="NCBI Taxonomy" id="1031224"/>
    <lineage>
        <taxon>Bacteria</taxon>
        <taxon>Pseudomonadati</taxon>
        <taxon>Bacteroidota</taxon>
        <taxon>Chitinophagia</taxon>
        <taxon>Chitinophagales</taxon>
        <taxon>Chitinophagaceae</taxon>
        <taxon>Chitinophaga</taxon>
    </lineage>
</organism>
<proteinExistence type="predicted"/>
<evidence type="ECO:0000313" key="2">
    <source>
        <dbReference type="EMBL" id="MVT39198.1"/>
    </source>
</evidence>
<dbReference type="Gene3D" id="3.90.1140.10">
    <property type="entry name" value="Cyclic phosphodiesterase"/>
    <property type="match status" value="1"/>
</dbReference>
<dbReference type="Proteomes" id="UP000468388">
    <property type="component" value="Unassembled WGS sequence"/>
</dbReference>
<dbReference type="PANTHER" id="PTHR40037">
    <property type="entry name" value="PHOSPHOESTERASE YJCG-RELATED"/>
    <property type="match status" value="1"/>
</dbReference>
<sequence length="219" mass="25538">MNFYRRNQPGKPQSPAHDPRPKQRFRPRASPRKEEQNIYFIALLPNAATGKEIIRIKQEFADNYDARQSLRVLPYITLQVPFTAKPEIENALCRELADFAAAQSPFDIHLKGFGAIHLKNRRVLYIHVEKDPALQELHTKLMGFLRKEFGFSSMLARYGYNPHISVAVDDLKNRELEAAWEEYHNKPFEATFRVNNLYIFRHTGTSWEVLQKCRLGSPK</sequence>
<dbReference type="InterPro" id="IPR009097">
    <property type="entry name" value="Cyclic_Pdiesterase"/>
</dbReference>
<evidence type="ECO:0000313" key="3">
    <source>
        <dbReference type="Proteomes" id="UP000468388"/>
    </source>
</evidence>
<dbReference type="RefSeq" id="WP_157297897.1">
    <property type="nucleotide sequence ID" value="NZ_BAAAZB010000005.1"/>
</dbReference>
<dbReference type="SUPFAM" id="SSF55144">
    <property type="entry name" value="LigT-like"/>
    <property type="match status" value="1"/>
</dbReference>
<feature type="region of interest" description="Disordered" evidence="1">
    <location>
        <begin position="1"/>
        <end position="33"/>
    </location>
</feature>
<reference evidence="2 3" key="1">
    <citation type="submission" date="2019-12" db="EMBL/GenBank/DDBJ databases">
        <title>The draft genomic sequence of strain Chitinophaga oryziterrae JCM 16595.</title>
        <authorList>
            <person name="Zhang X."/>
        </authorList>
    </citation>
    <scope>NUCLEOTIDE SEQUENCE [LARGE SCALE GENOMIC DNA]</scope>
    <source>
        <strain evidence="2 3">JCM 16595</strain>
    </source>
</reference>
<dbReference type="PANTHER" id="PTHR40037:SF1">
    <property type="entry name" value="PHOSPHOESTERASE SAOUHSC_00951-RELATED"/>
    <property type="match status" value="1"/>
</dbReference>
<dbReference type="AlphaFoldDB" id="A0A6N8J3D1"/>
<dbReference type="Pfam" id="PF13563">
    <property type="entry name" value="2_5_RNA_ligase2"/>
    <property type="match status" value="1"/>
</dbReference>
<evidence type="ECO:0000256" key="1">
    <source>
        <dbReference type="SAM" id="MobiDB-lite"/>
    </source>
</evidence>
<accession>A0A6N8J3D1</accession>
<dbReference type="EMBL" id="WRXO01000001">
    <property type="protein sequence ID" value="MVT39198.1"/>
    <property type="molecule type" value="Genomic_DNA"/>
</dbReference>